<dbReference type="KEGG" id="dmm:dnm_070210"/>
<evidence type="ECO:0000313" key="2">
    <source>
        <dbReference type="Proteomes" id="UP000663722"/>
    </source>
</evidence>
<dbReference type="Proteomes" id="UP000663722">
    <property type="component" value="Chromosome"/>
</dbReference>
<dbReference type="EMBL" id="CP061800">
    <property type="protein sequence ID" value="QTA90957.1"/>
    <property type="molecule type" value="Genomic_DNA"/>
</dbReference>
<dbReference type="AlphaFoldDB" id="A0A975GRI3"/>
<organism evidence="1 2">
    <name type="scientific">Desulfonema magnum</name>
    <dbReference type="NCBI Taxonomy" id="45655"/>
    <lineage>
        <taxon>Bacteria</taxon>
        <taxon>Pseudomonadati</taxon>
        <taxon>Thermodesulfobacteriota</taxon>
        <taxon>Desulfobacteria</taxon>
        <taxon>Desulfobacterales</taxon>
        <taxon>Desulfococcaceae</taxon>
        <taxon>Desulfonema</taxon>
    </lineage>
</organism>
<proteinExistence type="predicted"/>
<name>A0A975GRI3_9BACT</name>
<reference evidence="1" key="1">
    <citation type="journal article" date="2021" name="Microb. Physiol.">
        <title>Proteogenomic Insights into the Physiology of Marine, Sulfate-Reducing, Filamentous Desulfonema limicola and Desulfonema magnum.</title>
        <authorList>
            <person name="Schnaars V."/>
            <person name="Wohlbrand L."/>
            <person name="Scheve S."/>
            <person name="Hinrichs C."/>
            <person name="Reinhardt R."/>
            <person name="Rabus R."/>
        </authorList>
    </citation>
    <scope>NUCLEOTIDE SEQUENCE</scope>
    <source>
        <strain evidence="1">4be13</strain>
    </source>
</reference>
<gene>
    <name evidence="1" type="ORF">dnm_070210</name>
</gene>
<accession>A0A975GRI3</accession>
<sequence length="57" mass="6860">MSREEIAALMNIYLFRISYNCKDSLSAIMTKCDFLYSEENGSIYYLRAKEEHWQLRN</sequence>
<protein>
    <submittedName>
        <fullName evidence="1">Uncharacterized protein</fullName>
    </submittedName>
</protein>
<evidence type="ECO:0000313" key="1">
    <source>
        <dbReference type="EMBL" id="QTA90957.1"/>
    </source>
</evidence>
<keyword evidence="2" id="KW-1185">Reference proteome</keyword>